<dbReference type="Pfam" id="PF00485">
    <property type="entry name" value="PRK"/>
    <property type="match status" value="1"/>
</dbReference>
<dbReference type="Gene3D" id="3.40.50.300">
    <property type="entry name" value="P-loop containing nucleotide triphosphate hydrolases"/>
    <property type="match status" value="1"/>
</dbReference>
<dbReference type="EMBL" id="AP022853">
    <property type="protein sequence ID" value="BCB26124.1"/>
    <property type="molecule type" value="Genomic_DNA"/>
</dbReference>
<sequence length="288" mass="32677">MSKKHPIIAVTGSSGAGAEPVMTAFTHLFWRQKVKPVVVQGDGFHRYNREEMKAAVALAASRGHALTHYGPEGNLLEKLEATFREYGESGSGEHRQYLHCTADASQYHQDPGTFTPWESFPKETDLLFYQGLHGGFVSPELDIARHVDLLIGVTPIVNLEWIQKINRDACERGYSREAIMHSILERMPDYVNHITPQFSRTHINFQRVPVVDTSNPFIARDVPNLDESFMVIRFRSPKGVDFPYLQRMIKDSFMSRPNAIVLPAGKAMLAMEIIFLPMLDELMKKRHG</sequence>
<name>A0A6F8V8Y7_9PROT</name>
<reference evidence="11" key="1">
    <citation type="submission" date="2020-03" db="EMBL/GenBank/DDBJ databases">
        <title>Complete genome sequence of sulfur-oxidizing bacterium skT11.</title>
        <authorList>
            <person name="Kanda M."/>
            <person name="Kojima H."/>
            <person name="Fukui M."/>
        </authorList>
    </citation>
    <scope>NUCLEOTIDE SEQUENCE [LARGE SCALE GENOMIC DNA]</scope>
    <source>
        <strain evidence="11">skT11</strain>
    </source>
</reference>
<keyword evidence="6" id="KW-0067">ATP-binding</keyword>
<evidence type="ECO:0000259" key="9">
    <source>
        <dbReference type="Pfam" id="PF00485"/>
    </source>
</evidence>
<evidence type="ECO:0000256" key="6">
    <source>
        <dbReference type="ARBA" id="ARBA00022840"/>
    </source>
</evidence>
<dbReference type="EC" id="2.7.1.19" evidence="2 8"/>
<dbReference type="GO" id="GO:0005524">
    <property type="term" value="F:ATP binding"/>
    <property type="evidence" value="ECO:0007669"/>
    <property type="project" value="UniProtKB-KW"/>
</dbReference>
<evidence type="ECO:0000256" key="4">
    <source>
        <dbReference type="ARBA" id="ARBA00022741"/>
    </source>
</evidence>
<evidence type="ECO:0000313" key="10">
    <source>
        <dbReference type="EMBL" id="BCB26124.1"/>
    </source>
</evidence>
<dbReference type="KEGG" id="slac:SKTS_10100"/>
<dbReference type="PROSITE" id="PS00567">
    <property type="entry name" value="PHOSPHORIBULOKINASE"/>
    <property type="match status" value="1"/>
</dbReference>
<dbReference type="GO" id="GO:0005975">
    <property type="term" value="P:carbohydrate metabolic process"/>
    <property type="evidence" value="ECO:0007669"/>
    <property type="project" value="InterPro"/>
</dbReference>
<evidence type="ECO:0000256" key="2">
    <source>
        <dbReference type="ARBA" id="ARBA00012042"/>
    </source>
</evidence>
<comment type="catalytic activity">
    <reaction evidence="7 8">
        <text>D-ribulose 5-phosphate + ATP = D-ribulose 1,5-bisphosphate + ADP + H(+)</text>
        <dbReference type="Rhea" id="RHEA:19365"/>
        <dbReference type="ChEBI" id="CHEBI:15378"/>
        <dbReference type="ChEBI" id="CHEBI:30616"/>
        <dbReference type="ChEBI" id="CHEBI:57870"/>
        <dbReference type="ChEBI" id="CHEBI:58121"/>
        <dbReference type="ChEBI" id="CHEBI:456216"/>
        <dbReference type="EC" id="2.7.1.19"/>
    </reaction>
</comment>
<dbReference type="PRINTS" id="PR00478">
    <property type="entry name" value="PHRIBLKINASE"/>
</dbReference>
<dbReference type="SUPFAM" id="SSF52540">
    <property type="entry name" value="P-loop containing nucleoside triphosphate hydrolases"/>
    <property type="match status" value="1"/>
</dbReference>
<dbReference type="NCBIfam" id="NF011997">
    <property type="entry name" value="PRK15453.1"/>
    <property type="match status" value="1"/>
</dbReference>
<keyword evidence="5 10" id="KW-0418">Kinase</keyword>
<evidence type="ECO:0000256" key="1">
    <source>
        <dbReference type="ARBA" id="ARBA00009719"/>
    </source>
</evidence>
<dbReference type="InterPro" id="IPR006083">
    <property type="entry name" value="PRK/URK"/>
</dbReference>
<dbReference type="InterPro" id="IPR006082">
    <property type="entry name" value="PRK"/>
</dbReference>
<dbReference type="RefSeq" id="WP_173061280.1">
    <property type="nucleotide sequence ID" value="NZ_AP022853.1"/>
</dbReference>
<gene>
    <name evidence="10" type="ORF">SKTS_10100</name>
</gene>
<evidence type="ECO:0000256" key="5">
    <source>
        <dbReference type="ARBA" id="ARBA00022777"/>
    </source>
</evidence>
<accession>A0A6F8V8Y7</accession>
<dbReference type="GO" id="GO:0008974">
    <property type="term" value="F:phosphoribulokinase activity"/>
    <property type="evidence" value="ECO:0007669"/>
    <property type="project" value="UniProtKB-EC"/>
</dbReference>
<dbReference type="Proteomes" id="UP000502260">
    <property type="component" value="Chromosome"/>
</dbReference>
<keyword evidence="4" id="KW-0547">Nucleotide-binding</keyword>
<proteinExistence type="inferred from homology"/>
<keyword evidence="11" id="KW-1185">Reference proteome</keyword>
<keyword evidence="3" id="KW-0808">Transferase</keyword>
<protein>
    <recommendedName>
        <fullName evidence="2 8">Phosphoribulokinase</fullName>
        <ecNumber evidence="2 8">2.7.1.19</ecNumber>
    </recommendedName>
</protein>
<evidence type="ECO:0000256" key="3">
    <source>
        <dbReference type="ARBA" id="ARBA00022679"/>
    </source>
</evidence>
<feature type="domain" description="Phosphoribulokinase/uridine kinase" evidence="9">
    <location>
        <begin position="7"/>
        <end position="214"/>
    </location>
</feature>
<comment type="similarity">
    <text evidence="1 8">Belongs to the phosphoribulokinase family.</text>
</comment>
<organism evidence="10 11">
    <name type="scientific">Sulfurimicrobium lacus</name>
    <dbReference type="NCBI Taxonomy" id="2715678"/>
    <lineage>
        <taxon>Bacteria</taxon>
        <taxon>Pseudomonadati</taxon>
        <taxon>Pseudomonadota</taxon>
        <taxon>Betaproteobacteria</taxon>
        <taxon>Nitrosomonadales</taxon>
        <taxon>Sulfuricellaceae</taxon>
        <taxon>Sulfurimicrobium</taxon>
    </lineage>
</organism>
<dbReference type="InterPro" id="IPR027417">
    <property type="entry name" value="P-loop_NTPase"/>
</dbReference>
<evidence type="ECO:0000256" key="8">
    <source>
        <dbReference type="RuleBase" id="RU004082"/>
    </source>
</evidence>
<evidence type="ECO:0000256" key="7">
    <source>
        <dbReference type="ARBA" id="ARBA00047663"/>
    </source>
</evidence>
<evidence type="ECO:0000313" key="11">
    <source>
        <dbReference type="Proteomes" id="UP000502260"/>
    </source>
</evidence>
<dbReference type="AlphaFoldDB" id="A0A6F8V8Y7"/>